<feature type="modified residue" description="N6-acetyllysine; by host" evidence="9">
    <location>
        <position position="48"/>
    </location>
</feature>
<feature type="site" description="Cleavage; by viral protease" evidence="9">
    <location>
        <begin position="24"/>
        <end position="25"/>
    </location>
</feature>
<proteinExistence type="evidence at transcript level"/>
<feature type="propeptide" id="PRO_5011803263" evidence="9">
    <location>
        <begin position="2"/>
        <end position="24"/>
    </location>
</feature>
<keyword evidence="6 9" id="KW-0426">Late protein</keyword>
<dbReference type="GO" id="GO:0003677">
    <property type="term" value="F:DNA binding"/>
    <property type="evidence" value="ECO:0007669"/>
    <property type="project" value="UniProtKB-UniRule"/>
</dbReference>
<keyword evidence="9" id="KW-0945">Host-virus interaction</keyword>
<evidence type="ECO:0000256" key="1">
    <source>
        <dbReference type="ARBA" id="ARBA00005746"/>
    </source>
</evidence>
<dbReference type="Proteomes" id="UP000140830">
    <property type="component" value="Genome"/>
</dbReference>
<keyword evidence="2 9" id="KW-1163">Viral penetration into host nucleus</keyword>
<keyword evidence="3 9" id="KW-0597">Phosphoprotein</keyword>
<keyword evidence="7 9" id="KW-0238">DNA-binding</keyword>
<feature type="modified residue" description="N6-acetyllysine; by host" evidence="9">
    <location>
        <position position="27"/>
    </location>
</feature>
<dbReference type="Pfam" id="PF03228">
    <property type="entry name" value="Adeno_VII"/>
    <property type="match status" value="1"/>
</dbReference>
<dbReference type="GO" id="GO:0044196">
    <property type="term" value="C:host cell nucleolus"/>
    <property type="evidence" value="ECO:0007669"/>
    <property type="project" value="UniProtKB-SubCell"/>
</dbReference>
<feature type="chain" id="PRO_5023475496" description="Histone-like nucleoprotein" evidence="9">
    <location>
        <begin position="25"/>
        <end position="196"/>
    </location>
</feature>
<comment type="miscellaneous">
    <text evidence="9">All late proteins expressed from the major late promoter are produced by alternative splicing and alternative polyadenylation of the same gene giving rise to non-overlapping ORFs. A leader sequence is present in the N-terminus of all these mRNAs and is recognized by the viral shutoff protein to provide expression although conventional translation via ribosome scanning from the cap has been shut off in the host cell.</text>
</comment>
<dbReference type="EMBL" id="KJ626292">
    <property type="protein sequence ID" value="AIT55875.1"/>
    <property type="molecule type" value="Genomic_DNA"/>
</dbReference>
<comment type="subcellular location">
    <molecule>Pre-histone-like nucleoprotein</molecule>
    <subcellularLocation>
        <location evidence="9">Host nucleus</location>
        <location evidence="9">Host nucleolus</location>
    </subcellularLocation>
</comment>
<dbReference type="HAMAP" id="MF_04056">
    <property type="entry name" value="ADV_PVII"/>
    <property type="match status" value="1"/>
</dbReference>
<comment type="subcellular location">
    <molecule>Histone-like nucleoprotein</molecule>
    <subcellularLocation>
        <location evidence="9">Virion</location>
    </subcellularLocation>
    <text evidence="9">Located inside the capsid in association with the viral DNA (core). Present in about 1070 copies per virion.</text>
</comment>
<evidence type="ECO:0000256" key="7">
    <source>
        <dbReference type="ARBA" id="ARBA00023125"/>
    </source>
</evidence>
<evidence type="ECO:0000313" key="10">
    <source>
        <dbReference type="EMBL" id="AIT55875.1"/>
    </source>
</evidence>
<dbReference type="InterPro" id="IPR004912">
    <property type="entry name" value="Adeno_VII"/>
</dbReference>
<name>A0A097I4V0_9ADEN</name>
<dbReference type="GO" id="GO:0075732">
    <property type="term" value="P:viral penetration into host nucleus"/>
    <property type="evidence" value="ECO:0007669"/>
    <property type="project" value="UniProtKB-UniRule"/>
</dbReference>
<evidence type="ECO:0000256" key="3">
    <source>
        <dbReference type="ARBA" id="ARBA00022553"/>
    </source>
</evidence>
<feature type="initiator methionine" description="Removed" evidence="9">
    <location>
        <position position="1"/>
    </location>
</feature>
<keyword evidence="8 9" id="KW-1160">Virus entry into host cell</keyword>
<evidence type="ECO:0000256" key="2">
    <source>
        <dbReference type="ARBA" id="ARBA00022524"/>
    </source>
</evidence>
<comment type="subunit">
    <text evidence="9">Interacts with the core-capsid bridging protein; this interaction bridges the virus core to the capsid. Interacts with host NPM1; this interaction might play a role in placing the pre-histone-like nucleoprotein on the viral DNA or regulating viral gene expression. Interacts with host HMGB1; this interaction inhibits host immune response.</text>
</comment>
<evidence type="ECO:0000256" key="9">
    <source>
        <dbReference type="HAMAP-Rule" id="MF_04056"/>
    </source>
</evidence>
<comment type="PTM">
    <text evidence="9">Cleaved near the N-terminus by the viral protease during virion maturation to form the mature protein.</text>
</comment>
<sequence>MSILISPSNNTGWGLTRPSTMYGGAKKRSQQHPVRVRGHFRAPWGAYKRGRTATAAAVRTTVDDVIDSVVADARKYTPAPSTVDAVIDSVVADARDYARRKSRRRRIARRHRSTPAMRAARALLRRARRTGRRAMMRAARRAATAPTPAGRTRRRAAAAAAAAISSMTRPRRGNVYWVRDSVTGVRVPVRTRPPRP</sequence>
<keyword evidence="4 9" id="KW-1048">Host nucleus</keyword>
<evidence type="ECO:0000313" key="11">
    <source>
        <dbReference type="Proteomes" id="UP000140830"/>
    </source>
</evidence>
<dbReference type="GO" id="GO:0046718">
    <property type="term" value="P:symbiont entry into host cell"/>
    <property type="evidence" value="ECO:0007669"/>
    <property type="project" value="UniProtKB-UniRule"/>
</dbReference>
<evidence type="ECO:0000256" key="5">
    <source>
        <dbReference type="ARBA" id="ARBA00022844"/>
    </source>
</evidence>
<evidence type="ECO:0000256" key="8">
    <source>
        <dbReference type="ARBA" id="ARBA00023296"/>
    </source>
</evidence>
<feature type="chain" id="PRO_5023475495" description="Pre-histone-like nucleoprotein" evidence="9">
    <location>
        <begin position="2"/>
        <end position="196"/>
    </location>
</feature>
<comment type="induction">
    <text evidence="9">Expressed in the late phase of the viral replicative cycle.</text>
</comment>
<dbReference type="GO" id="GO:0019028">
    <property type="term" value="C:viral capsid"/>
    <property type="evidence" value="ECO:0007669"/>
    <property type="project" value="InterPro"/>
</dbReference>
<comment type="function">
    <text evidence="9">Plays a role in the inhibition of host immune response within the nucleus. Interacts with cellular nucleosomes and immobilizes the host immune danger signal HMGB1 on chromatin. In turn, prevents HMGB1 release out of the cell and thus decreases inflammation. Plays also a role in the wrapping and condensation of the viral DNA. May also promote viral genome import into the nucleus.</text>
</comment>
<keyword evidence="9" id="KW-0007">Acetylation</keyword>
<reference evidence="10 11" key="1">
    <citation type="journal article" date="2014" name="J. Clin. Virol.">
        <title>Identification of a novel intertypic recombinant species D human adenovirus in a pediatric stem cell transplant recipient.</title>
        <authorList>
            <person name="Kajon A.E."/>
            <person name="Lamson D."/>
            <person name="Shudt M."/>
            <person name="Oikonomopoulou Z."/>
            <person name="Fisher B."/>
            <person name="Klieger S."/>
            <person name="St George K."/>
            <person name="Hodinka R.L."/>
        </authorList>
    </citation>
    <scope>NUCLEOTIDE SEQUENCE [LARGE SCALE GENOMIC DNA]</scope>
    <source>
        <strain evidence="10">Human/USA/CHOP-LRRI/2010/P20H20F15/42</strain>
    </source>
</reference>
<comment type="similarity">
    <text evidence="1 9">Belongs to the adenoviridae histone-like nucleoprotein family.</text>
</comment>
<keyword evidence="5 9" id="KW-0946">Virion</keyword>
<dbReference type="GO" id="GO:0043657">
    <property type="term" value="C:host cell"/>
    <property type="evidence" value="ECO:0007669"/>
    <property type="project" value="GOC"/>
</dbReference>
<protein>
    <recommendedName>
        <fullName evidence="9">Pre-histone-like nucleoprotein</fullName>
    </recommendedName>
    <alternativeName>
        <fullName evidence="9">Pre-core protein VII</fullName>
        <shortName evidence="9">pVII</shortName>
    </alternativeName>
    <component>
        <recommendedName>
            <fullName evidence="9">Histone-like nucleoprotein</fullName>
            <shortName evidence="9">NP</shortName>
        </recommendedName>
        <alternativeName>
            <fullName evidence="9">Core protein VII</fullName>
        </alternativeName>
    </component>
</protein>
<evidence type="ECO:0000256" key="6">
    <source>
        <dbReference type="ARBA" id="ARBA00022921"/>
    </source>
</evidence>
<gene>
    <name evidence="9 10" type="primary">L2</name>
</gene>
<comment type="caution">
    <text evidence="9">Lacks conserved residue(s) required for the propagation of feature annotation.</text>
</comment>
<evidence type="ECO:0000256" key="4">
    <source>
        <dbReference type="ARBA" id="ARBA00022562"/>
    </source>
</evidence>
<feature type="modified residue" description="N-acetylserine; by host" evidence="9">
    <location>
        <position position="2"/>
    </location>
</feature>
<organism evidence="10 11">
    <name type="scientific">Human mastadenovirus D</name>
    <dbReference type="NCBI Taxonomy" id="130310"/>
    <lineage>
        <taxon>Viruses</taxon>
        <taxon>Varidnaviria</taxon>
        <taxon>Bamfordvirae</taxon>
        <taxon>Preplasmiviricota</taxon>
        <taxon>Polisuviricotina</taxon>
        <taxon>Pharingeaviricetes</taxon>
        <taxon>Rowavirales</taxon>
        <taxon>Adenoviridae</taxon>
        <taxon>Mastadenovirus</taxon>
        <taxon>Mastadenovirus dominans</taxon>
    </lineage>
</organism>
<accession>A0A097I4V0</accession>